<dbReference type="Pfam" id="PF00270">
    <property type="entry name" value="DEAD"/>
    <property type="match status" value="1"/>
</dbReference>
<dbReference type="SMART" id="SM00487">
    <property type="entry name" value="DEXDc"/>
    <property type="match status" value="1"/>
</dbReference>
<dbReference type="InterPro" id="IPR001650">
    <property type="entry name" value="Helicase_C-like"/>
</dbReference>
<dbReference type="GO" id="GO:0016787">
    <property type="term" value="F:hydrolase activity"/>
    <property type="evidence" value="ECO:0007669"/>
    <property type="project" value="UniProtKB-KW"/>
</dbReference>
<keyword evidence="2" id="KW-0378">Hydrolase</keyword>
<feature type="region of interest" description="Disordered" evidence="6">
    <location>
        <begin position="615"/>
        <end position="636"/>
    </location>
</feature>
<dbReference type="CDD" id="cd17917">
    <property type="entry name" value="DEXHc_RHA-like"/>
    <property type="match status" value="1"/>
</dbReference>
<dbReference type="PROSITE" id="PS00690">
    <property type="entry name" value="DEAH_ATP_HELICASE"/>
    <property type="match status" value="1"/>
</dbReference>
<keyword evidence="1" id="KW-0547">Nucleotide-binding</keyword>
<feature type="coiled-coil region" evidence="5">
    <location>
        <begin position="317"/>
        <end position="344"/>
    </location>
</feature>
<evidence type="ECO:0000259" key="7">
    <source>
        <dbReference type="PROSITE" id="PS51192"/>
    </source>
</evidence>
<reference evidence="9" key="1">
    <citation type="submission" date="2021-01" db="EMBL/GenBank/DDBJ databases">
        <authorList>
            <person name="Corre E."/>
            <person name="Pelletier E."/>
            <person name="Niang G."/>
            <person name="Scheremetjew M."/>
            <person name="Finn R."/>
            <person name="Kale V."/>
            <person name="Holt S."/>
            <person name="Cochrane G."/>
            <person name="Meng A."/>
            <person name="Brown T."/>
            <person name="Cohen L."/>
        </authorList>
    </citation>
    <scope>NUCLEOTIDE SEQUENCE</scope>
</reference>
<dbReference type="InterPro" id="IPR011545">
    <property type="entry name" value="DEAD/DEAH_box_helicase_dom"/>
</dbReference>
<dbReference type="InterPro" id="IPR027417">
    <property type="entry name" value="P-loop_NTPase"/>
</dbReference>
<dbReference type="GO" id="GO:0005524">
    <property type="term" value="F:ATP binding"/>
    <property type="evidence" value="ECO:0007669"/>
    <property type="project" value="UniProtKB-KW"/>
</dbReference>
<keyword evidence="4" id="KW-0067">ATP-binding</keyword>
<dbReference type="AlphaFoldDB" id="A0A7S1ARZ6"/>
<evidence type="ECO:0000313" key="9">
    <source>
        <dbReference type="EMBL" id="CAD8863384.1"/>
    </source>
</evidence>
<feature type="compositionally biased region" description="Basic and acidic residues" evidence="6">
    <location>
        <begin position="623"/>
        <end position="636"/>
    </location>
</feature>
<evidence type="ECO:0000259" key="8">
    <source>
        <dbReference type="PROSITE" id="PS51194"/>
    </source>
</evidence>
<feature type="domain" description="Helicase C-terminal" evidence="8">
    <location>
        <begin position="684"/>
        <end position="855"/>
    </location>
</feature>
<accession>A0A7S1ARZ6</accession>
<sequence length="1240" mass="139603">MPAEDDAEEKERQRLARVAEVERKRKEKEADKERKKRERAEEADRQRLEKERAVESKRLAEEAAAAEAARLDAEAKEAETRLREEKKEEMERKRLERIAEQDKKKQGKVLEKERLQKEKEQKAAEKIKQREDAFDELRRAMGSQDPEVLRTALGTAKDLGVAKEAIEDAEEALRELDVADRLAKAVAGSDVEVLRAAIAEAMEAAIEEEDIEAAKERVEAILAEEERVKFELEAKKRQIALISLRGAMTAADGRLLRREIESAKHAGLTELELEDAVAALAALDAKSHQRKEIAEDTLAEAAGGEDIDVLSRALQEAQSAGVEEESLEEARERLQELKDEQMTKDAPKVSATAYRAFEGQGGAKMSASAPEFCPGKNWSVNLSKTNSEAVRSRRDDAPFISVASRRMPTYEKRELIINSVRQNRITVISGDTGCGKSTLIPQLICDAQGLVPDDKVVVCTQPRRIAAITLAQYVSADRKQDLGDEVGYQIRFVNAFSEHTRLIYATTAIILRRLHGEPDLESVGCLIVDEVHERDVYTDFVLLLIRQAMQQGRMQHLKIILMSATLKADDFARYFESVNGTRSVDPVHVPGRMFRVDDYYWEDVCDMLHYTPPVRSSKGKGKRNQEEEVRRDTPDGKALKTIRDSIRACDVAQHRPGEERADSYSDSALEACIYWRETEVYQDLIVQLVFHFHKHEPKGDGAILVFLPGWGDIAKIFLELYTSGENFKLIALHSLMTPEQQQEAFERPPKGKRKVVLSTNIAEASVTIDDVVYVIDCGVRKERTFNPETSLSALEAKMVSKANAVQRRGRAGRTQEGMVVHLFPSYKMKTFEEFPMPQMLTSSMDEVVLQSKVICNTSNKDISEMLMTSMAAPKSSAITHAVSALKNIDCLTDEGELTALGRACASIPVAPQVAKMLLIAGAFRCIRPAAVIAAFLSVKSPFQQTPGTAADKKDAPKNVGKEYFKRGYNSDHLANLQAYCEWRRAVQNGTDELFCDEHGLSPETMDMADMMAQQFISFMVEAGYDGDDVQQEEPEPVKRGSVEDALLRCALTAGFAPNFCTLYKGARSPYWWRDDNAEVHPFAGSVNKEYWMEGRDGDEWMIYSDSMVMGRNHNIMDSSLVFSPFVLLFAKAVLIEEKKGHIRFDRWWAEIQVKDPAWKDLLDLRSQLFPKFKETIEGRDLSHFPKKLTEKMARFCMRAPITLAKLEPCPKSILEDCPAQARKSISVFNWPIDEGDVDEA</sequence>
<dbReference type="InterPro" id="IPR014001">
    <property type="entry name" value="Helicase_ATP-bd"/>
</dbReference>
<dbReference type="SMART" id="SM00490">
    <property type="entry name" value="HELICc"/>
    <property type="match status" value="1"/>
</dbReference>
<dbReference type="EMBL" id="HBFQ01052984">
    <property type="protein sequence ID" value="CAD8863384.1"/>
    <property type="molecule type" value="Transcribed_RNA"/>
</dbReference>
<feature type="region of interest" description="Disordered" evidence="6">
    <location>
        <begin position="1"/>
        <end position="110"/>
    </location>
</feature>
<dbReference type="PANTHER" id="PTHR18934:SF237">
    <property type="entry name" value="ATP-DEPENDENT DNA_RNA HELICASE DHX36"/>
    <property type="match status" value="1"/>
</dbReference>
<dbReference type="CDD" id="cd18791">
    <property type="entry name" value="SF2_C_RHA"/>
    <property type="match status" value="1"/>
</dbReference>
<feature type="coiled-coil region" evidence="5">
    <location>
        <begin position="159"/>
        <end position="235"/>
    </location>
</feature>
<dbReference type="GO" id="GO:0005634">
    <property type="term" value="C:nucleus"/>
    <property type="evidence" value="ECO:0007669"/>
    <property type="project" value="TreeGrafter"/>
</dbReference>
<dbReference type="InterPro" id="IPR002464">
    <property type="entry name" value="DNA/RNA_helicase_DEAH_CS"/>
</dbReference>
<dbReference type="SMART" id="SM00847">
    <property type="entry name" value="HA2"/>
    <property type="match status" value="1"/>
</dbReference>
<proteinExistence type="predicted"/>
<evidence type="ECO:0000256" key="4">
    <source>
        <dbReference type="ARBA" id="ARBA00022840"/>
    </source>
</evidence>
<organism evidence="9">
    <name type="scientific">Noctiluca scintillans</name>
    <name type="common">Sea sparkle</name>
    <name type="synonym">Red tide dinoflagellate</name>
    <dbReference type="NCBI Taxonomy" id="2966"/>
    <lineage>
        <taxon>Eukaryota</taxon>
        <taxon>Sar</taxon>
        <taxon>Alveolata</taxon>
        <taxon>Dinophyceae</taxon>
        <taxon>Noctilucales</taxon>
        <taxon>Noctilucaceae</taxon>
        <taxon>Noctiluca</taxon>
    </lineage>
</organism>
<dbReference type="GO" id="GO:0004386">
    <property type="term" value="F:helicase activity"/>
    <property type="evidence" value="ECO:0007669"/>
    <property type="project" value="UniProtKB-KW"/>
</dbReference>
<dbReference type="Pfam" id="PF21010">
    <property type="entry name" value="HA2_C"/>
    <property type="match status" value="1"/>
</dbReference>
<dbReference type="Gene3D" id="3.40.50.300">
    <property type="entry name" value="P-loop containing nucleotide triphosphate hydrolases"/>
    <property type="match status" value="2"/>
</dbReference>
<dbReference type="InterPro" id="IPR007502">
    <property type="entry name" value="Helicase-assoc_dom"/>
</dbReference>
<evidence type="ECO:0000256" key="5">
    <source>
        <dbReference type="SAM" id="Coils"/>
    </source>
</evidence>
<feature type="compositionally biased region" description="Basic and acidic residues" evidence="6">
    <location>
        <begin position="9"/>
        <end position="61"/>
    </location>
</feature>
<dbReference type="Gene3D" id="1.20.120.1080">
    <property type="match status" value="1"/>
</dbReference>
<keyword evidence="5" id="KW-0175">Coiled coil</keyword>
<evidence type="ECO:0000256" key="3">
    <source>
        <dbReference type="ARBA" id="ARBA00022806"/>
    </source>
</evidence>
<dbReference type="PROSITE" id="PS51192">
    <property type="entry name" value="HELICASE_ATP_BIND_1"/>
    <property type="match status" value="1"/>
</dbReference>
<name>A0A7S1ARZ6_NOCSC</name>
<evidence type="ECO:0000256" key="1">
    <source>
        <dbReference type="ARBA" id="ARBA00022741"/>
    </source>
</evidence>
<dbReference type="SUPFAM" id="SSF52540">
    <property type="entry name" value="P-loop containing nucleoside triphosphate hydrolases"/>
    <property type="match status" value="1"/>
</dbReference>
<keyword evidence="3" id="KW-0347">Helicase</keyword>
<dbReference type="Pfam" id="PF00271">
    <property type="entry name" value="Helicase_C"/>
    <property type="match status" value="1"/>
</dbReference>
<dbReference type="PANTHER" id="PTHR18934">
    <property type="entry name" value="ATP-DEPENDENT RNA HELICASE"/>
    <property type="match status" value="1"/>
</dbReference>
<protein>
    <submittedName>
        <fullName evidence="9">Uncharacterized protein</fullName>
    </submittedName>
</protein>
<evidence type="ECO:0000256" key="2">
    <source>
        <dbReference type="ARBA" id="ARBA00022801"/>
    </source>
</evidence>
<gene>
    <name evidence="9" type="ORF">NSCI0253_LOCUS37739</name>
</gene>
<dbReference type="GO" id="GO:0003723">
    <property type="term" value="F:RNA binding"/>
    <property type="evidence" value="ECO:0007669"/>
    <property type="project" value="TreeGrafter"/>
</dbReference>
<feature type="domain" description="Helicase ATP-binding" evidence="7">
    <location>
        <begin position="417"/>
        <end position="584"/>
    </location>
</feature>
<evidence type="ECO:0000256" key="6">
    <source>
        <dbReference type="SAM" id="MobiDB-lite"/>
    </source>
</evidence>
<dbReference type="PROSITE" id="PS51194">
    <property type="entry name" value="HELICASE_CTER"/>
    <property type="match status" value="1"/>
</dbReference>
<feature type="compositionally biased region" description="Basic and acidic residues" evidence="6">
    <location>
        <begin position="69"/>
        <end position="110"/>
    </location>
</feature>